<comment type="caution">
    <text evidence="2">The sequence shown here is derived from an EMBL/GenBank/DDBJ whole genome shotgun (WGS) entry which is preliminary data.</text>
</comment>
<reference evidence="2 3" key="1">
    <citation type="submission" date="2021-03" db="EMBL/GenBank/DDBJ databases">
        <title>Sequencing the genomes of 1000 actinobacteria strains.</title>
        <authorList>
            <person name="Klenk H.-P."/>
        </authorList>
    </citation>
    <scope>NUCLEOTIDE SEQUENCE [LARGE SCALE GENOMIC DNA]</scope>
    <source>
        <strain evidence="2 3">DSM 46713</strain>
    </source>
</reference>
<sequence>MAAPGRTYVRLYNPGTQKYSDTARRSDALPKRPAAVYIHAKNRTHIIGLDFDASRVSHEQADLDLQTAAMWLSSCGGAIVTDRSAGGRHLICPLAIGTTASCDEIETLVRLLAARLPTLDITPNTNPVTGCLSVPGSPDKRGGYRQLDGTLTEAIDAFTTRSAPDLLPQLSMLLGALQPTSPQDRPNTPAPDALSINDVLDGHGEHARLKSTYWRTTPLPRDVEAFARHGHINPDRSTWTRPKATGDGTSRHEPRMSVVVNAFARGHSLDDLRARIAPGAEWHRGLGAAYQRYAARAEQALQRDWTKASTWYVTNVINSSHARHKEQNYSPGGIHKGWRGPEKLRRWLANAVAWADAEYAGKRCRWTVIAVLQALAFYAHTAGEERAGVWLVGVGGRTLSIASGLLSEDAVWRVLAELRDRPGSPILRTRQAIGRDADVYALTMQNRVTNDPASAQRVRIEPVHPAWSVLGPHLRRLYELVAHHGLTSKADLYAAAALPRATGDRMITDLEIVGLVTSTGWGTVAPGQTSLDAIATQHHLHEQREERLERHRTERRTWHKWLDDLAQQRQPSIEAVGAAPTSEHAAWVDDVMATGPPERDDIDEERESLDIIHTILGGRILATNMQLVL</sequence>
<name>A0ABS5A3E5_9MYCO</name>
<evidence type="ECO:0000313" key="2">
    <source>
        <dbReference type="EMBL" id="MBP2456288.1"/>
    </source>
</evidence>
<organism evidence="2 3">
    <name type="scientific">Mycolicibacterium lutetiense</name>
    <dbReference type="NCBI Taxonomy" id="1641992"/>
    <lineage>
        <taxon>Bacteria</taxon>
        <taxon>Bacillati</taxon>
        <taxon>Actinomycetota</taxon>
        <taxon>Actinomycetes</taxon>
        <taxon>Mycobacteriales</taxon>
        <taxon>Mycobacteriaceae</taxon>
        <taxon>Mycolicibacterium</taxon>
    </lineage>
</organism>
<dbReference type="Proteomes" id="UP000694460">
    <property type="component" value="Unassembled WGS sequence"/>
</dbReference>
<evidence type="ECO:0000313" key="3">
    <source>
        <dbReference type="Proteomes" id="UP000694460"/>
    </source>
</evidence>
<keyword evidence="3" id="KW-1185">Reference proteome</keyword>
<feature type="region of interest" description="Disordered" evidence="1">
    <location>
        <begin position="232"/>
        <end position="252"/>
    </location>
</feature>
<dbReference type="EMBL" id="JAGIOP010000003">
    <property type="protein sequence ID" value="MBP2456288.1"/>
    <property type="molecule type" value="Genomic_DNA"/>
</dbReference>
<proteinExistence type="predicted"/>
<protein>
    <submittedName>
        <fullName evidence="2">Uncharacterized protein</fullName>
    </submittedName>
</protein>
<accession>A0ABS5A3E5</accession>
<dbReference type="RefSeq" id="WP_234939132.1">
    <property type="nucleotide sequence ID" value="NZ_JAGIOP010000003.1"/>
</dbReference>
<gene>
    <name evidence="2" type="ORF">JOF57_006264</name>
</gene>
<evidence type="ECO:0000256" key="1">
    <source>
        <dbReference type="SAM" id="MobiDB-lite"/>
    </source>
</evidence>